<gene>
    <name evidence="2" type="ORF">BDV29DRAFT_199812</name>
</gene>
<dbReference type="InterPro" id="IPR036291">
    <property type="entry name" value="NAD(P)-bd_dom_sf"/>
</dbReference>
<sequence length="319" mass="34216">MSTPQKVFITGATGYIGRVVTELAVAKGHTVRGLSRREEGDALLRNLGATPVRGTLTDSDIIAREAKEADIIFHLAFDHDWSKPYEEILKLEYGAIDALAGALIGTDKPLVTSSGTAVVAPDPNGGETDETSPLPEVPVIPRHLAEEYALAYAKKGVRVTAVRLPQYVYGRATSHGFAADLIKMAAKSGESLYIGDGMHCCSGVYVDDAARLYFLVAKAGPGEIFNGTGSCDITYKGMASAIGKTLDVPVRGVTFEEARDRWGPFLSSFVSLHNRASNRKAVEVLGWKPVGPGLLEELESGSYVTVAERFKRELESGNL</sequence>
<evidence type="ECO:0000313" key="3">
    <source>
        <dbReference type="Proteomes" id="UP000326565"/>
    </source>
</evidence>
<dbReference type="InterPro" id="IPR051783">
    <property type="entry name" value="NAD(P)-dependent_oxidoreduct"/>
</dbReference>
<dbReference type="CDD" id="cd05262">
    <property type="entry name" value="SDR_a7"/>
    <property type="match status" value="1"/>
</dbReference>
<reference evidence="2 3" key="1">
    <citation type="submission" date="2019-04" db="EMBL/GenBank/DDBJ databases">
        <title>Friends and foes A comparative genomics study of 23 Aspergillus species from section Flavi.</title>
        <authorList>
            <consortium name="DOE Joint Genome Institute"/>
            <person name="Kjaerbolling I."/>
            <person name="Vesth T."/>
            <person name="Frisvad J.C."/>
            <person name="Nybo J.L."/>
            <person name="Theobald S."/>
            <person name="Kildgaard S."/>
            <person name="Isbrandt T."/>
            <person name="Kuo A."/>
            <person name="Sato A."/>
            <person name="Lyhne E.K."/>
            <person name="Kogle M.E."/>
            <person name="Wiebenga A."/>
            <person name="Kun R.S."/>
            <person name="Lubbers R.J."/>
            <person name="Makela M.R."/>
            <person name="Barry K."/>
            <person name="Chovatia M."/>
            <person name="Clum A."/>
            <person name="Daum C."/>
            <person name="Haridas S."/>
            <person name="He G."/>
            <person name="LaButti K."/>
            <person name="Lipzen A."/>
            <person name="Mondo S."/>
            <person name="Riley R."/>
            <person name="Salamov A."/>
            <person name="Simmons B.A."/>
            <person name="Magnuson J.K."/>
            <person name="Henrissat B."/>
            <person name="Mortensen U.H."/>
            <person name="Larsen T.O."/>
            <person name="Devries R.P."/>
            <person name="Grigoriev I.V."/>
            <person name="Machida M."/>
            <person name="Baker S.E."/>
            <person name="Andersen M.R."/>
        </authorList>
    </citation>
    <scope>NUCLEOTIDE SEQUENCE [LARGE SCALE GENOMIC DNA]</scope>
    <source>
        <strain evidence="2 3">CBS 151.66</strain>
    </source>
</reference>
<proteinExistence type="predicted"/>
<dbReference type="AlphaFoldDB" id="A0A5N5WHE8"/>
<dbReference type="GO" id="GO:0004029">
    <property type="term" value="F:aldehyde dehydrogenase (NAD+) activity"/>
    <property type="evidence" value="ECO:0007669"/>
    <property type="project" value="TreeGrafter"/>
</dbReference>
<dbReference type="Pfam" id="PF01370">
    <property type="entry name" value="Epimerase"/>
    <property type="match status" value="1"/>
</dbReference>
<organism evidence="2 3">
    <name type="scientific">Aspergillus leporis</name>
    <dbReference type="NCBI Taxonomy" id="41062"/>
    <lineage>
        <taxon>Eukaryota</taxon>
        <taxon>Fungi</taxon>
        <taxon>Dikarya</taxon>
        <taxon>Ascomycota</taxon>
        <taxon>Pezizomycotina</taxon>
        <taxon>Eurotiomycetes</taxon>
        <taxon>Eurotiomycetidae</taxon>
        <taxon>Eurotiales</taxon>
        <taxon>Aspergillaceae</taxon>
        <taxon>Aspergillus</taxon>
        <taxon>Aspergillus subgen. Circumdati</taxon>
    </lineage>
</organism>
<feature type="domain" description="NAD-dependent epimerase/dehydratase" evidence="1">
    <location>
        <begin position="7"/>
        <end position="226"/>
    </location>
</feature>
<dbReference type="PANTHER" id="PTHR48079">
    <property type="entry name" value="PROTEIN YEEZ"/>
    <property type="match status" value="1"/>
</dbReference>
<evidence type="ECO:0000313" key="2">
    <source>
        <dbReference type="EMBL" id="KAB8067858.1"/>
    </source>
</evidence>
<dbReference type="Proteomes" id="UP000326565">
    <property type="component" value="Unassembled WGS sequence"/>
</dbReference>
<protein>
    <submittedName>
        <fullName evidence="2">NAD(P)-binding protein</fullName>
    </submittedName>
</protein>
<accession>A0A5N5WHE8</accession>
<dbReference type="InterPro" id="IPR001509">
    <property type="entry name" value="Epimerase_deHydtase"/>
</dbReference>
<evidence type="ECO:0000259" key="1">
    <source>
        <dbReference type="Pfam" id="PF01370"/>
    </source>
</evidence>
<dbReference type="GO" id="GO:0005737">
    <property type="term" value="C:cytoplasm"/>
    <property type="evidence" value="ECO:0007669"/>
    <property type="project" value="TreeGrafter"/>
</dbReference>
<dbReference type="PANTHER" id="PTHR48079:SF5">
    <property type="entry name" value="DEPENDENT EPIMERASE_DEHYDRATASE, PUTATIVE (AFU_ORTHOLOGUE AFUA_7G00180)-RELATED"/>
    <property type="match status" value="1"/>
</dbReference>
<dbReference type="SUPFAM" id="SSF51735">
    <property type="entry name" value="NAD(P)-binding Rossmann-fold domains"/>
    <property type="match status" value="1"/>
</dbReference>
<dbReference type="OrthoDB" id="10262413at2759"/>
<name>A0A5N5WHE8_9EURO</name>
<dbReference type="EMBL" id="ML732437">
    <property type="protein sequence ID" value="KAB8067858.1"/>
    <property type="molecule type" value="Genomic_DNA"/>
</dbReference>
<keyword evidence="3" id="KW-1185">Reference proteome</keyword>
<dbReference type="Gene3D" id="3.40.50.720">
    <property type="entry name" value="NAD(P)-binding Rossmann-like Domain"/>
    <property type="match status" value="1"/>
</dbReference>